<dbReference type="PANTHER" id="PTHR43861">
    <property type="entry name" value="TRANS-ACONITATE 2-METHYLTRANSFERASE-RELATED"/>
    <property type="match status" value="1"/>
</dbReference>
<evidence type="ECO:0000259" key="3">
    <source>
        <dbReference type="Pfam" id="PF13649"/>
    </source>
</evidence>
<dbReference type="AlphaFoldDB" id="A0A841U410"/>
<keyword evidence="1 4" id="KW-0489">Methyltransferase</keyword>
<keyword evidence="5" id="KW-1185">Reference proteome</keyword>
<evidence type="ECO:0000256" key="2">
    <source>
        <dbReference type="ARBA" id="ARBA00022679"/>
    </source>
</evidence>
<dbReference type="GO" id="GO:0032259">
    <property type="term" value="P:methylation"/>
    <property type="evidence" value="ECO:0007669"/>
    <property type="project" value="UniProtKB-KW"/>
</dbReference>
<evidence type="ECO:0000256" key="1">
    <source>
        <dbReference type="ARBA" id="ARBA00022603"/>
    </source>
</evidence>
<comment type="caution">
    <text evidence="4">The sequence shown here is derived from an EMBL/GenBank/DDBJ whole genome shotgun (WGS) entry which is preliminary data.</text>
</comment>
<dbReference type="CDD" id="cd02440">
    <property type="entry name" value="AdoMet_MTases"/>
    <property type="match status" value="1"/>
</dbReference>
<gene>
    <name evidence="4" type="ORF">H7B90_16740</name>
</gene>
<keyword evidence="2 4" id="KW-0808">Transferase</keyword>
<dbReference type="EMBL" id="JACJVR010000064">
    <property type="protein sequence ID" value="MBB6693053.1"/>
    <property type="molecule type" value="Genomic_DNA"/>
</dbReference>
<protein>
    <submittedName>
        <fullName evidence="4">Methyltransferase domain-containing protein</fullName>
    </submittedName>
</protein>
<evidence type="ECO:0000313" key="5">
    <source>
        <dbReference type="Proteomes" id="UP000553776"/>
    </source>
</evidence>
<dbReference type="Gene3D" id="3.40.50.150">
    <property type="entry name" value="Vaccinia Virus protein VP39"/>
    <property type="match status" value="1"/>
</dbReference>
<dbReference type="Gene3D" id="6.10.140.280">
    <property type="match status" value="1"/>
</dbReference>
<feature type="domain" description="Methyltransferase" evidence="3">
    <location>
        <begin position="47"/>
        <end position="142"/>
    </location>
</feature>
<accession>A0A841U410</accession>
<dbReference type="PANTHER" id="PTHR43861:SF1">
    <property type="entry name" value="TRANS-ACONITATE 2-METHYLTRANSFERASE"/>
    <property type="match status" value="1"/>
</dbReference>
<dbReference type="RefSeq" id="WP_185137033.1">
    <property type="nucleotide sequence ID" value="NZ_JACJVR010000064.1"/>
</dbReference>
<name>A0A841U410_9BACL</name>
<dbReference type="InterPro" id="IPR041698">
    <property type="entry name" value="Methyltransf_25"/>
</dbReference>
<dbReference type="Pfam" id="PF13649">
    <property type="entry name" value="Methyltransf_25"/>
    <property type="match status" value="1"/>
</dbReference>
<evidence type="ECO:0000313" key="4">
    <source>
        <dbReference type="EMBL" id="MBB6693053.1"/>
    </source>
</evidence>
<dbReference type="Proteomes" id="UP000553776">
    <property type="component" value="Unassembled WGS sequence"/>
</dbReference>
<dbReference type="InterPro" id="IPR029063">
    <property type="entry name" value="SAM-dependent_MTases_sf"/>
</dbReference>
<reference evidence="4 5" key="1">
    <citation type="submission" date="2020-08" db="EMBL/GenBank/DDBJ databases">
        <title>Cohnella phylogeny.</title>
        <authorList>
            <person name="Dunlap C."/>
        </authorList>
    </citation>
    <scope>NUCLEOTIDE SEQUENCE [LARGE SCALE GENOMIC DNA]</scope>
    <source>
        <strain evidence="4 5">DSM 25239</strain>
    </source>
</reference>
<sequence>MNDKVKRLFDEVAQEYDKQRRQLIPCFDDFYGIAVSLVEAKRPSPAILDLGAGTGLLTAFVAAKVPDARFTLIDFSASMLDQARRRFEGAPGTFRYVEGDYSSCAFEEKFDFIVSSLSIHHLTHEAKRSLFARVHGALKDGGVFVNADQVAGESPYYDRLYRARWDASIESSGLERAAIEASRERRKQDINAKAGDQVAWLKEAGFREADCVFRYFDFAVFHAVKGGDGRE</sequence>
<organism evidence="4 5">
    <name type="scientific">Cohnella xylanilytica</name>
    <dbReference type="NCBI Taxonomy" id="557555"/>
    <lineage>
        <taxon>Bacteria</taxon>
        <taxon>Bacillati</taxon>
        <taxon>Bacillota</taxon>
        <taxon>Bacilli</taxon>
        <taxon>Bacillales</taxon>
        <taxon>Paenibacillaceae</taxon>
        <taxon>Cohnella</taxon>
    </lineage>
</organism>
<dbReference type="SUPFAM" id="SSF53335">
    <property type="entry name" value="S-adenosyl-L-methionine-dependent methyltransferases"/>
    <property type="match status" value="1"/>
</dbReference>
<proteinExistence type="predicted"/>
<dbReference type="GO" id="GO:0008168">
    <property type="term" value="F:methyltransferase activity"/>
    <property type="evidence" value="ECO:0007669"/>
    <property type="project" value="UniProtKB-KW"/>
</dbReference>